<comment type="caution">
    <text evidence="9">The sequence shown here is derived from an EMBL/GenBank/DDBJ whole genome shotgun (WGS) entry which is preliminary data.</text>
</comment>
<dbReference type="Pfam" id="PF23247">
    <property type="entry name" value="LRR_RPS2"/>
    <property type="match status" value="10"/>
</dbReference>
<evidence type="ECO:0000259" key="7">
    <source>
        <dbReference type="Pfam" id="PF00931"/>
    </source>
</evidence>
<feature type="domain" description="Disease resistance protein At4g27190-like leucine-rich repeats" evidence="8">
    <location>
        <begin position="2831"/>
        <end position="2901"/>
    </location>
</feature>
<evidence type="ECO:0000313" key="9">
    <source>
        <dbReference type="EMBL" id="RYR24644.1"/>
    </source>
</evidence>
<dbReference type="PANTHER" id="PTHR33463:SF196">
    <property type="entry name" value="NB-ARC DOMAIN DISEASE RESISTANCE PROTEIN"/>
    <property type="match status" value="1"/>
</dbReference>
<sequence length="3012" mass="343423">MSIPFVPDFLQERAFDAVSTFLTTQLGYVWDYEKRFDNVSKAVEALKNDRDGVRDKAEEDEGRYGRAIYDNVVEWLARVDAIVAKYEKFKEEHDKNEGYALAFPFQNLDIRYHRSKKAEDIKERVEELQNEKHDSISRWQGPPSSMGYALPSVEYEELDSRKQNMEDVKKALEDSSATMVGVHGLAGMGKTTLVIKAINTLQNREPKLFDMVIMANVGKNPDIRKIQGQIADMLGITLQEESEYARAIRIREKLKKEKDTLIILDDMYTKVDLDMLGIPSQGEDDKKNLVLKQGIRSSNPSGAALTKAETENFVGDKQNLAETKNFVGDRQNLTRLKSGIDANKTKTEKQIKDTSSGSSKAGKASQENKKGCKVLLISEAKRVLNQMDVNASSIISLDVINPNDAKILFKNKVGITDEKNSDLERLAIDIAKKCHGLPMSIVTTAKALKNQSRSVWEETLNTLERQKLAGTPEYSTKLSYELLANEELKLIFLLCACMGQDALVSDLVRLCIGLGFLEGVYTAKEARDQVQMLLIHLKESGLLSDSYSNDRFTMQNLVRNAALLIASENNVFVLAKRKLDEWPDDDKLERYTSVFLHHCDVNTEEFPKSLKCPKLKVFHFHNNHQHFEIPNDFFREMKELRVLVLLGIDLSKMSSSMKCLTKLRKLCLEQCINLDEELCNSIGTFMKNLRILSFSGSDIKSLPTKLKGLSKLQILDLSNCSQLKSIQAGVISSLTNLEELYMRNTLVEWRVDNREESENKNASLSELGHLNQITNVDLQIPSVAHLPENLFFDKLHSYKIVIGSSSTHLEPDFKIPEKYQLLRYLAILEKKIGIHSQKGIKMLFERVENLLLEELNGVQDIFYALNLKGFPCLKTLSIVSTCSIRYLINPQERKHPENAFPKLETLHLYKLDNMEQLCSRVSFSSSSFCKLKVVKIKLLGLLKNVFVMSMVKHLVALQTIEILECNSLKEIVFAEDTQDSNTSKPLKFQELRTLTLKSLPEFHGFCSISSTAQQKVLFDEQVEFSKLERLELCSIQIHQIWNGKNPPFGKLVHLEVNGCGNLKSLLTLSMAINMKTLQSLSVSECDKMRLILLKENSNGTESEKKVTIFPNLKSIKVKSMKSLSGICDNEFELPKDSFEKFESLAIDECHKLVHVFTSNVVGIFQHVSNLSVTNCKSMKAIFDPAAWENKRTSKDATPKLQDVHFESLPKLEHMFNMKKKQLQEILKLNNLHKIWVQDCKRLENIFSTPVAKTLENNLEELVVSDCSQLREIVAKKEEDASSLTKFNFLKLATIKFLRLPKFRSFYPGAYGIEFSALNNLSIEQCDNLEPFREEEIIDEQTKPALFPEMVMNNLKSIQIESRHATSSTNCDYRRDNLEELHLSRLNDTKILYSFLYSNPNMKNLCLNDASFKELVPLERLAKIESLGVVPQLKSLKLTDLPDLEMIGFERDPILQRIETLVFQNCPSLKTIAPSNVFFSHLTKLEVVDCKTLKYLMSPSTARSLGQLNTMKVNNCESLAEIVSEEGQEDNKNNDDIIFKQLTTIELASLKRLESFCRSKSCAFQFPSLEKFVVSACPELKSFSQQEHMKPPPKLGKVYVVHEKEKVEAYWTNNLQETIRDIFNKKIFFKGMEKLSVSDHPHLQQLWTCKEAGLQQELFNNLGTLKLSGCAFKPYAIPSNILLCFKNLTELEVDRCYYITGIFEMNDTEIKETSFQLKKLTLKWLPYVTHVWNPEKQGILSFKSLQIVTVNGCEDLRTLFPIALARDLNKLEELDVTSCDELPNIVEAEEGGTVDEHLVFPCLTTLALCYLRNFTGFCSQKFTLECPELNCLKVYDCNDQLELFQSQPEENQNSTSTAKQLLFTNIKDISKMENMTLNWRHTQALSTWLSKLNNENLESLNELYLLDDDDGKRNSNVTVELFEKTTNLENVTVELFHLFEKSPNLERLTVSYYYRDETLKNILPCHDNANNKEILGNLKELNLSYLNELKSIGGVEYLSKQLRLLHVCDCPKLTTIVLQSCSFLKELHIESCNAMLRLFTSSTAKMLLHLEELQVEKCYSLKEIVGEEQQSETTEHVIEFKQLRRIILRSLRNLKCFYSGNVTLMLPSLVQLHIVDCSKMKVFSHENVSASKEIQVSCNYSSFFHHDLNAAVVLQSLSNNKESLDLGDHPKLKDLWLDKMHILDESYFPGFNLESLAVEGCGEFFTTAILPSHLLPFLSTLRVLKVRRCNSVEAIFEVKENVWNKDPEGKLSLPDLMQVIVDECASIKSVFPESVDKGNIQWLEVKNCAELVEIVAGDHVAKQVSIFSTLSSLKLWNLPNLECPLLLSHLLPSLHKLQELVVGKCGSLETIFDVKDAPTNEEDTNMITVIPLKKLTLKKLPTLNHVWKGKLSLPKLEEVIVDECASLRSLFLESVNIQRLEVKNCAKLIEIVTRDELVKEEDADKQVSIFSKLSCLKLWNLPNLSYIYHGMEDSEFSLSNALLPWHMLHSLHKLEELVVGTCGSFETIFDVKDTDIISVEAIFKVKDTQIDIPLKKLTLEDLPTLSHIWNKNPKRSSLSFPCLEEVVVNRCESLTSLLPASLPMSNMIKIDVKNCEELVEIVIKNEADNEETNKELAMFPNLIILTLHNLPNLTYICTGMEILNLPELREFDISHCKFVTDSTAKVVNPQLERVSIDMEGVMMLDKGMLHLDPENIQYLRLQGFNDIDDSDAASAFNFFPKKVPLPNIQMLGVADSAFKEIFPLQKPEIIHSQLLVRELELRNLHKLESIGLQHTWVASSNLTWLKVEGCASLKYLFTSSTTKCLVQLEELHISNCEALESLMVDYQPHDDDHDVIIFKKLEKLSLSQIPKLENFYTGKSTLNFPSLEEVEVTECNRLEYMFTFSTAKSLKSLNEMKISKCESLETIVLATQEANKQHEDLTFSYLKYLTLSELPKLESFFTGNSSTLNFPKDEFEVCISQCESMKTFSHGHVEVRKLWKVEIDGVHCSKKNRLNATVSQQFENRSNKAALMS</sequence>
<dbReference type="InterPro" id="IPR027417">
    <property type="entry name" value="P-loop_NTPase"/>
</dbReference>
<keyword evidence="2" id="KW-0547">Nucleotide-binding</keyword>
<feature type="region of interest" description="Disordered" evidence="6">
    <location>
        <begin position="338"/>
        <end position="365"/>
    </location>
</feature>
<feature type="domain" description="Disease resistance protein At4g27190-like leucine-rich repeats" evidence="8">
    <location>
        <begin position="834"/>
        <end position="966"/>
    </location>
</feature>
<name>A0A445ADZ3_ARAHY</name>
<proteinExistence type="inferred from homology"/>
<dbReference type="Gene3D" id="3.40.50.300">
    <property type="entry name" value="P-loop containing nucleotide triphosphate hydrolases"/>
    <property type="match status" value="1"/>
</dbReference>
<keyword evidence="4" id="KW-0067">ATP-binding</keyword>
<feature type="domain" description="Disease resistance protein At4g27190-like leucine-rich repeats" evidence="8">
    <location>
        <begin position="1475"/>
        <end position="1581"/>
    </location>
</feature>
<reference evidence="9 10" key="1">
    <citation type="submission" date="2019-01" db="EMBL/GenBank/DDBJ databases">
        <title>Sequencing of cultivated peanut Arachis hypogaea provides insights into genome evolution and oil improvement.</title>
        <authorList>
            <person name="Chen X."/>
        </authorList>
    </citation>
    <scope>NUCLEOTIDE SEQUENCE [LARGE SCALE GENOMIC DNA]</scope>
    <source>
        <strain evidence="10">cv. Fuhuasheng</strain>
        <tissue evidence="9">Leaves</tissue>
    </source>
</reference>
<keyword evidence="5" id="KW-0175">Coiled coil</keyword>
<keyword evidence="10" id="KW-1185">Reference proteome</keyword>
<feature type="domain" description="Disease resistance protein At4g27190-like leucine-rich repeats" evidence="8">
    <location>
        <begin position="2476"/>
        <end position="2581"/>
    </location>
</feature>
<feature type="domain" description="Disease resistance protein At4g27190-like leucine-rich repeats" evidence="8">
    <location>
        <begin position="2298"/>
        <end position="2415"/>
    </location>
</feature>
<dbReference type="PRINTS" id="PR00364">
    <property type="entry name" value="DISEASERSIST"/>
</dbReference>
<dbReference type="Proteomes" id="UP000289738">
    <property type="component" value="Chromosome B02"/>
</dbReference>
<evidence type="ECO:0000256" key="2">
    <source>
        <dbReference type="ARBA" id="ARBA00022741"/>
    </source>
</evidence>
<dbReference type="InterPro" id="IPR042197">
    <property type="entry name" value="Apaf_helical"/>
</dbReference>
<evidence type="ECO:0000256" key="1">
    <source>
        <dbReference type="ARBA" id="ARBA00008894"/>
    </source>
</evidence>
<feature type="domain" description="Disease resistance protein At4g27190-like leucine-rich repeats" evidence="8">
    <location>
        <begin position="1632"/>
        <end position="1779"/>
    </location>
</feature>
<dbReference type="InterPro" id="IPR032675">
    <property type="entry name" value="LRR_dom_sf"/>
</dbReference>
<evidence type="ECO:0000256" key="6">
    <source>
        <dbReference type="SAM" id="MobiDB-lite"/>
    </source>
</evidence>
<protein>
    <recommendedName>
        <fullName evidence="11">AAA+ ATPase domain-containing protein</fullName>
    </recommendedName>
</protein>
<keyword evidence="3" id="KW-0611">Plant defense</keyword>
<dbReference type="PANTHER" id="PTHR33463">
    <property type="entry name" value="NB-ARC DOMAIN-CONTAINING PROTEIN-RELATED"/>
    <property type="match status" value="1"/>
</dbReference>
<comment type="similarity">
    <text evidence="1">Belongs to the disease resistance NB-LRR family.</text>
</comment>
<feature type="domain" description="Disease resistance protein At4g27190-like leucine-rich repeats" evidence="8">
    <location>
        <begin position="1112"/>
        <end position="1255"/>
    </location>
</feature>
<dbReference type="Pfam" id="PF00931">
    <property type="entry name" value="NB-ARC"/>
    <property type="match status" value="1"/>
</dbReference>
<dbReference type="SUPFAM" id="SSF52047">
    <property type="entry name" value="RNI-like"/>
    <property type="match status" value="3"/>
</dbReference>
<dbReference type="PROSITE" id="PS51450">
    <property type="entry name" value="LRR"/>
    <property type="match status" value="1"/>
</dbReference>
<feature type="compositionally biased region" description="Basic and acidic residues" evidence="6">
    <location>
        <begin position="343"/>
        <end position="352"/>
    </location>
</feature>
<evidence type="ECO:0000313" key="10">
    <source>
        <dbReference type="Proteomes" id="UP000289738"/>
    </source>
</evidence>
<dbReference type="InterPro" id="IPR057135">
    <property type="entry name" value="At4g27190-like_LRR"/>
</dbReference>
<feature type="coiled-coil region" evidence="5">
    <location>
        <begin position="118"/>
        <end position="175"/>
    </location>
</feature>
<dbReference type="SUPFAM" id="SSF52540">
    <property type="entry name" value="P-loop containing nucleoside triphosphate hydrolases"/>
    <property type="match status" value="1"/>
</dbReference>
<feature type="domain" description="Disease resistance protein At4g27190-like leucine-rich repeats" evidence="8">
    <location>
        <begin position="2160"/>
        <end position="2239"/>
    </location>
</feature>
<evidence type="ECO:0000259" key="8">
    <source>
        <dbReference type="Pfam" id="PF23247"/>
    </source>
</evidence>
<evidence type="ECO:0000256" key="5">
    <source>
        <dbReference type="SAM" id="Coils"/>
    </source>
</evidence>
<feature type="compositionally biased region" description="Low complexity" evidence="6">
    <location>
        <begin position="355"/>
        <end position="365"/>
    </location>
</feature>
<dbReference type="SUPFAM" id="SSF52058">
    <property type="entry name" value="L domain-like"/>
    <property type="match status" value="3"/>
</dbReference>
<dbReference type="STRING" id="3818.A0A445ADZ3"/>
<feature type="domain" description="Disease resistance protein At4g27190-like leucine-rich repeats" evidence="8">
    <location>
        <begin position="2019"/>
        <end position="2120"/>
    </location>
</feature>
<evidence type="ECO:0008006" key="11">
    <source>
        <dbReference type="Google" id="ProtNLM"/>
    </source>
</evidence>
<gene>
    <name evidence="9" type="ORF">Ahy_B02g058151</name>
</gene>
<dbReference type="GO" id="GO:0005524">
    <property type="term" value="F:ATP binding"/>
    <property type="evidence" value="ECO:0007669"/>
    <property type="project" value="UniProtKB-KW"/>
</dbReference>
<feature type="domain" description="Disease resistance protein At4g27190-like leucine-rich repeats" evidence="8">
    <location>
        <begin position="2724"/>
        <end position="2816"/>
    </location>
</feature>
<organism evidence="9 10">
    <name type="scientific">Arachis hypogaea</name>
    <name type="common">Peanut</name>
    <dbReference type="NCBI Taxonomy" id="3818"/>
    <lineage>
        <taxon>Eukaryota</taxon>
        <taxon>Viridiplantae</taxon>
        <taxon>Streptophyta</taxon>
        <taxon>Embryophyta</taxon>
        <taxon>Tracheophyta</taxon>
        <taxon>Spermatophyta</taxon>
        <taxon>Magnoliopsida</taxon>
        <taxon>eudicotyledons</taxon>
        <taxon>Gunneridae</taxon>
        <taxon>Pentapetalae</taxon>
        <taxon>rosids</taxon>
        <taxon>fabids</taxon>
        <taxon>Fabales</taxon>
        <taxon>Fabaceae</taxon>
        <taxon>Papilionoideae</taxon>
        <taxon>50 kb inversion clade</taxon>
        <taxon>dalbergioids sensu lato</taxon>
        <taxon>Dalbergieae</taxon>
        <taxon>Pterocarpus clade</taxon>
        <taxon>Arachis</taxon>
    </lineage>
</organism>
<dbReference type="InterPro" id="IPR002182">
    <property type="entry name" value="NB-ARC"/>
</dbReference>
<dbReference type="InterPro" id="IPR001611">
    <property type="entry name" value="Leu-rich_rpt"/>
</dbReference>
<dbReference type="Gene3D" id="3.80.10.10">
    <property type="entry name" value="Ribonuclease Inhibitor"/>
    <property type="match status" value="8"/>
</dbReference>
<feature type="domain" description="NB-ARC" evidence="7">
    <location>
        <begin position="162"/>
        <end position="288"/>
    </location>
</feature>
<dbReference type="GO" id="GO:0006952">
    <property type="term" value="P:defense response"/>
    <property type="evidence" value="ECO:0007669"/>
    <property type="project" value="UniProtKB-KW"/>
</dbReference>
<dbReference type="GO" id="GO:0043531">
    <property type="term" value="F:ADP binding"/>
    <property type="evidence" value="ECO:0007669"/>
    <property type="project" value="InterPro"/>
</dbReference>
<dbReference type="EMBL" id="SDMP01000012">
    <property type="protein sequence ID" value="RYR24644.1"/>
    <property type="molecule type" value="Genomic_DNA"/>
</dbReference>
<evidence type="ECO:0000256" key="4">
    <source>
        <dbReference type="ARBA" id="ARBA00022840"/>
    </source>
</evidence>
<dbReference type="Gene3D" id="1.10.8.430">
    <property type="entry name" value="Helical domain of apoptotic protease-activating factors"/>
    <property type="match status" value="1"/>
</dbReference>
<accession>A0A445ADZ3</accession>
<evidence type="ECO:0000256" key="3">
    <source>
        <dbReference type="ARBA" id="ARBA00022821"/>
    </source>
</evidence>
<dbReference type="InterPro" id="IPR050905">
    <property type="entry name" value="Plant_NBS-LRR"/>
</dbReference>